<dbReference type="PROSITE" id="PS50850">
    <property type="entry name" value="MFS"/>
    <property type="match status" value="1"/>
</dbReference>
<keyword evidence="6 8" id="KW-0472">Membrane</keyword>
<feature type="transmembrane region" description="Helical" evidence="8">
    <location>
        <begin position="50"/>
        <end position="75"/>
    </location>
</feature>
<evidence type="ECO:0000313" key="10">
    <source>
        <dbReference type="EMBL" id="RMY08819.1"/>
    </source>
</evidence>
<dbReference type="FunFam" id="1.20.1250.20:FF:000134">
    <property type="entry name" value="MFS sugar transporter protein"/>
    <property type="match status" value="1"/>
</dbReference>
<dbReference type="VEuPathDB" id="FungiDB:BTJ68_13963"/>
<evidence type="ECO:0000256" key="4">
    <source>
        <dbReference type="ARBA" id="ARBA00022692"/>
    </source>
</evidence>
<dbReference type="Proteomes" id="UP000282582">
    <property type="component" value="Unassembled WGS sequence"/>
</dbReference>
<dbReference type="Gene3D" id="1.20.1250.20">
    <property type="entry name" value="MFS general substrate transporter like domains"/>
    <property type="match status" value="1"/>
</dbReference>
<dbReference type="GO" id="GO:0005351">
    <property type="term" value="F:carbohydrate:proton symporter activity"/>
    <property type="evidence" value="ECO:0007669"/>
    <property type="project" value="TreeGrafter"/>
</dbReference>
<feature type="transmembrane region" description="Helical" evidence="8">
    <location>
        <begin position="468"/>
        <end position="487"/>
    </location>
</feature>
<keyword evidence="5 8" id="KW-1133">Transmembrane helix</keyword>
<evidence type="ECO:0000256" key="7">
    <source>
        <dbReference type="SAM" id="MobiDB-lite"/>
    </source>
</evidence>
<evidence type="ECO:0000256" key="5">
    <source>
        <dbReference type="ARBA" id="ARBA00022989"/>
    </source>
</evidence>
<organism evidence="10 11">
    <name type="scientific">Hortaea werneckii</name>
    <name type="common">Black yeast</name>
    <name type="synonym">Cladosporium werneckii</name>
    <dbReference type="NCBI Taxonomy" id="91943"/>
    <lineage>
        <taxon>Eukaryota</taxon>
        <taxon>Fungi</taxon>
        <taxon>Dikarya</taxon>
        <taxon>Ascomycota</taxon>
        <taxon>Pezizomycotina</taxon>
        <taxon>Dothideomycetes</taxon>
        <taxon>Dothideomycetidae</taxon>
        <taxon>Mycosphaerellales</taxon>
        <taxon>Teratosphaeriaceae</taxon>
        <taxon>Hortaea</taxon>
    </lineage>
</organism>
<feature type="transmembrane region" description="Helical" evidence="8">
    <location>
        <begin position="187"/>
        <end position="206"/>
    </location>
</feature>
<feature type="transmembrane region" description="Helical" evidence="8">
    <location>
        <begin position="499"/>
        <end position="517"/>
    </location>
</feature>
<sequence length="555" mass="60961">MEQPKIENNVSLHEDSSRTRDGPSCQHDDEADVNLSYGGSGIHGIVRSPYAFGAALLASFGGFSFGFDQGLISIVLTMQQFHLTFPEVDPKNPSYGFNTGFMTGMLELGAFVGCLGYPLLADRYSRKLGLAVATAFFCVGSIIQTAATNYGALVAGRTIGGTGVGTLAMGAPLYISEIAPPNLRGSLLVLEAITIVIGAIVAYWVTYGTRDIVGEWAFRLPFLLQMVPALVVGIGIQFFPFSPRWLAMRHRNDNSLQALQKLRRVEESDLRLRTEWKGILKEVTFQERLLARQHGSSKNIVVLELKQWADLFRPKYFRRTLVALAIPFFQQFSGQLRPYHRDENAEAYLVSGINAFVYYAPTFFGALGQDTEMSLILSGLPTAFEIPANPYRGRRTLAIYGGIAMGIPHVIMAGVVGKFSGKWESNPGVGWFGVALIYIYALAYAGSYGPLAWTLPSEVFPSSKRAKGVGAATAVNWLSNFIVGIIVPEMQIQLGWGTYLFFGCFCFAAAIFAFFFVPETAGRSLEDIGAIFGNKISEDELEVQRQVEQEVWQTP</sequence>
<dbReference type="PANTHER" id="PTHR48022">
    <property type="entry name" value="PLASTIDIC GLUCOSE TRANSPORTER 4"/>
    <property type="match status" value="1"/>
</dbReference>
<dbReference type="EMBL" id="QWIK01000294">
    <property type="protein sequence ID" value="RMY08819.1"/>
    <property type="molecule type" value="Genomic_DNA"/>
</dbReference>
<feature type="transmembrane region" description="Helical" evidence="8">
    <location>
        <begin position="218"/>
        <end position="241"/>
    </location>
</feature>
<name>A0A3M6Z164_HORWE</name>
<dbReference type="InterPro" id="IPR005828">
    <property type="entry name" value="MFS_sugar_transport-like"/>
</dbReference>
<feature type="transmembrane region" description="Helical" evidence="8">
    <location>
        <begin position="428"/>
        <end position="447"/>
    </location>
</feature>
<comment type="subcellular location">
    <subcellularLocation>
        <location evidence="1">Membrane</location>
        <topology evidence="1">Multi-pass membrane protein</topology>
    </subcellularLocation>
</comment>
<dbReference type="GO" id="GO:0016020">
    <property type="term" value="C:membrane"/>
    <property type="evidence" value="ECO:0007669"/>
    <property type="project" value="UniProtKB-SubCell"/>
</dbReference>
<keyword evidence="3" id="KW-0813">Transport</keyword>
<proteinExistence type="inferred from homology"/>
<keyword evidence="4 8" id="KW-0812">Transmembrane</keyword>
<feature type="region of interest" description="Disordered" evidence="7">
    <location>
        <begin position="1"/>
        <end position="26"/>
    </location>
</feature>
<dbReference type="AlphaFoldDB" id="A0A3M6Z164"/>
<protein>
    <recommendedName>
        <fullName evidence="9">Major facilitator superfamily (MFS) profile domain-containing protein</fullName>
    </recommendedName>
</protein>
<comment type="similarity">
    <text evidence="2">Belongs to the major facilitator superfamily. Sugar transporter (TC 2.A.1.1) family.</text>
</comment>
<dbReference type="InterPro" id="IPR003663">
    <property type="entry name" value="Sugar/inositol_transpt"/>
</dbReference>
<feature type="domain" description="Major facilitator superfamily (MFS) profile" evidence="9">
    <location>
        <begin position="54"/>
        <end position="521"/>
    </location>
</feature>
<evidence type="ECO:0000256" key="3">
    <source>
        <dbReference type="ARBA" id="ARBA00022448"/>
    </source>
</evidence>
<dbReference type="Pfam" id="PF00083">
    <property type="entry name" value="Sugar_tr"/>
    <property type="match status" value="2"/>
</dbReference>
<reference evidence="10 11" key="1">
    <citation type="journal article" date="2018" name="BMC Genomics">
        <title>Genomic evidence for intraspecific hybridization in a clonal and extremely halotolerant yeast.</title>
        <authorList>
            <person name="Gostincar C."/>
            <person name="Stajich J.E."/>
            <person name="Zupancic J."/>
            <person name="Zalar P."/>
            <person name="Gunde-Cimerman N."/>
        </authorList>
    </citation>
    <scope>NUCLEOTIDE SEQUENCE [LARGE SCALE GENOMIC DNA]</scope>
    <source>
        <strain evidence="10 11">EXF-6654</strain>
    </source>
</reference>
<feature type="compositionally biased region" description="Basic and acidic residues" evidence="7">
    <location>
        <begin position="12"/>
        <end position="21"/>
    </location>
</feature>
<feature type="transmembrane region" description="Helical" evidence="8">
    <location>
        <begin position="153"/>
        <end position="175"/>
    </location>
</feature>
<dbReference type="InterPro" id="IPR036259">
    <property type="entry name" value="MFS_trans_sf"/>
</dbReference>
<evidence type="ECO:0000256" key="1">
    <source>
        <dbReference type="ARBA" id="ARBA00004141"/>
    </source>
</evidence>
<gene>
    <name evidence="10" type="ORF">D0868_04584</name>
</gene>
<feature type="transmembrane region" description="Helical" evidence="8">
    <location>
        <begin position="397"/>
        <end position="416"/>
    </location>
</feature>
<dbReference type="PRINTS" id="PR00171">
    <property type="entry name" value="SUGRTRNSPORT"/>
</dbReference>
<evidence type="ECO:0000256" key="2">
    <source>
        <dbReference type="ARBA" id="ARBA00010992"/>
    </source>
</evidence>
<evidence type="ECO:0000256" key="8">
    <source>
        <dbReference type="SAM" id="Phobius"/>
    </source>
</evidence>
<comment type="caution">
    <text evidence="10">The sequence shown here is derived from an EMBL/GenBank/DDBJ whole genome shotgun (WGS) entry which is preliminary data.</text>
</comment>
<evidence type="ECO:0000256" key="6">
    <source>
        <dbReference type="ARBA" id="ARBA00023136"/>
    </source>
</evidence>
<feature type="transmembrane region" description="Helical" evidence="8">
    <location>
        <begin position="128"/>
        <end position="147"/>
    </location>
</feature>
<dbReference type="PANTHER" id="PTHR48022:SF14">
    <property type="entry name" value="MAJOR FACILITATOR SUPERFAMILY (MFS) PROFILE DOMAIN-CONTAINING PROTEIN-RELATED"/>
    <property type="match status" value="1"/>
</dbReference>
<dbReference type="InterPro" id="IPR050360">
    <property type="entry name" value="MFS_Sugar_Transporters"/>
</dbReference>
<feature type="transmembrane region" description="Helical" evidence="8">
    <location>
        <begin position="95"/>
        <end position="121"/>
    </location>
</feature>
<feature type="compositionally biased region" description="Polar residues" evidence="7">
    <location>
        <begin position="1"/>
        <end position="11"/>
    </location>
</feature>
<dbReference type="SUPFAM" id="SSF103473">
    <property type="entry name" value="MFS general substrate transporter"/>
    <property type="match status" value="1"/>
</dbReference>
<evidence type="ECO:0000313" key="11">
    <source>
        <dbReference type="Proteomes" id="UP000282582"/>
    </source>
</evidence>
<accession>A0A3M6Z164</accession>
<dbReference type="InterPro" id="IPR020846">
    <property type="entry name" value="MFS_dom"/>
</dbReference>
<evidence type="ECO:0000259" key="9">
    <source>
        <dbReference type="PROSITE" id="PS50850"/>
    </source>
</evidence>